<evidence type="ECO:0000313" key="2">
    <source>
        <dbReference type="Proteomes" id="UP000001953"/>
    </source>
</evidence>
<dbReference type="Proteomes" id="UP000001953">
    <property type="component" value="Chromosome"/>
</dbReference>
<accession>Q1QMV6</accession>
<dbReference type="PANTHER" id="PTHR35006:SF1">
    <property type="entry name" value="BLL2941 PROTEIN"/>
    <property type="match status" value="1"/>
</dbReference>
<sequence>MIAYVTIGAIDGDKSGDFYDAFFDPIGSERKLAGGGWIGYGKTGPGKTMMDCDTAICSPFDGKAARAGNGIMVAYAAPSPEAVKAAYDGGMKNGGTDEGAPGFRPPDAKSGFYAAYLRDPTGNKLCVFCVVQ</sequence>
<protein>
    <recommendedName>
        <fullName evidence="3">Glyoxalase/bleomycin resistance protein/dioxygenase</fullName>
    </recommendedName>
</protein>
<dbReference type="KEGG" id="nha:Nham_1622"/>
<dbReference type="STRING" id="323097.Nham_1622"/>
<dbReference type="AlphaFoldDB" id="Q1QMV6"/>
<reference evidence="1 2" key="1">
    <citation type="submission" date="2006-03" db="EMBL/GenBank/DDBJ databases">
        <title>Complete sequence of chromosome of Nitrobacter hamburgensis X14.</title>
        <authorList>
            <consortium name="US DOE Joint Genome Institute"/>
            <person name="Copeland A."/>
            <person name="Lucas S."/>
            <person name="Lapidus A."/>
            <person name="Barry K."/>
            <person name="Detter J.C."/>
            <person name="Glavina del Rio T."/>
            <person name="Hammon N."/>
            <person name="Israni S."/>
            <person name="Dalin E."/>
            <person name="Tice H."/>
            <person name="Pitluck S."/>
            <person name="Chain P."/>
            <person name="Malfatti S."/>
            <person name="Shin M."/>
            <person name="Vergez L."/>
            <person name="Schmutz J."/>
            <person name="Larimer F."/>
            <person name="Land M."/>
            <person name="Hauser L."/>
            <person name="Kyrpides N."/>
            <person name="Ivanova N."/>
            <person name="Ward B."/>
            <person name="Arp D."/>
            <person name="Klotz M."/>
            <person name="Stein L."/>
            <person name="O'Mullan G."/>
            <person name="Starkenburg S."/>
            <person name="Sayavedra L."/>
            <person name="Poret-Peterson A.T."/>
            <person name="Gentry M.E."/>
            <person name="Bruce D."/>
            <person name="Richardson P."/>
        </authorList>
    </citation>
    <scope>NUCLEOTIDE SEQUENCE [LARGE SCALE GENOMIC DNA]</scope>
    <source>
        <strain evidence="2">DSM 10229 / NCIMB 13809 / X14</strain>
    </source>
</reference>
<dbReference type="Gene3D" id="3.10.180.10">
    <property type="entry name" value="2,3-Dihydroxybiphenyl 1,2-Dioxygenase, domain 1"/>
    <property type="match status" value="1"/>
</dbReference>
<dbReference type="CDD" id="cd07262">
    <property type="entry name" value="VOC_like"/>
    <property type="match status" value="1"/>
</dbReference>
<dbReference type="PANTHER" id="PTHR35006">
    <property type="entry name" value="GLYOXALASE FAMILY PROTEIN (AFU_ORTHOLOGUE AFUA_5G14830)"/>
    <property type="match status" value="1"/>
</dbReference>
<dbReference type="HOGENOM" id="CLU_046006_6_0_5"/>
<dbReference type="EMBL" id="CP000319">
    <property type="protein sequence ID" value="ABE62441.1"/>
    <property type="molecule type" value="Genomic_DNA"/>
</dbReference>
<dbReference type="SUPFAM" id="SSF54593">
    <property type="entry name" value="Glyoxalase/Bleomycin resistance protein/Dihydroxybiphenyl dioxygenase"/>
    <property type="match status" value="1"/>
</dbReference>
<dbReference type="eggNOG" id="COG0346">
    <property type="taxonomic scope" value="Bacteria"/>
</dbReference>
<organism evidence="1 2">
    <name type="scientific">Nitrobacter hamburgensis (strain DSM 10229 / NCIMB 13809 / X14)</name>
    <dbReference type="NCBI Taxonomy" id="323097"/>
    <lineage>
        <taxon>Bacteria</taxon>
        <taxon>Pseudomonadati</taxon>
        <taxon>Pseudomonadota</taxon>
        <taxon>Alphaproteobacteria</taxon>
        <taxon>Hyphomicrobiales</taxon>
        <taxon>Nitrobacteraceae</taxon>
        <taxon>Nitrobacter</taxon>
    </lineage>
</organism>
<proteinExistence type="predicted"/>
<name>Q1QMV6_NITHX</name>
<gene>
    <name evidence="1" type="ordered locus">Nham_1622</name>
</gene>
<dbReference type="OrthoDB" id="9807407at2"/>
<evidence type="ECO:0000313" key="1">
    <source>
        <dbReference type="EMBL" id="ABE62441.1"/>
    </source>
</evidence>
<evidence type="ECO:0008006" key="3">
    <source>
        <dbReference type="Google" id="ProtNLM"/>
    </source>
</evidence>
<keyword evidence="2" id="KW-1185">Reference proteome</keyword>
<dbReference type="InterPro" id="IPR029068">
    <property type="entry name" value="Glyas_Bleomycin-R_OHBP_Dase"/>
</dbReference>
<dbReference type="RefSeq" id="WP_011510126.1">
    <property type="nucleotide sequence ID" value="NC_007964.1"/>
</dbReference>